<keyword evidence="6 11" id="KW-0812">Transmembrane</keyword>
<dbReference type="InterPro" id="IPR036890">
    <property type="entry name" value="HATPase_C_sf"/>
</dbReference>
<evidence type="ECO:0000256" key="4">
    <source>
        <dbReference type="ARBA" id="ARBA00022475"/>
    </source>
</evidence>
<dbReference type="GO" id="GO:0000155">
    <property type="term" value="F:phosphorelay sensor kinase activity"/>
    <property type="evidence" value="ECO:0007669"/>
    <property type="project" value="TreeGrafter"/>
</dbReference>
<evidence type="ECO:0000256" key="9">
    <source>
        <dbReference type="ARBA" id="ARBA00023012"/>
    </source>
</evidence>
<sequence>MKLFIKHHISFIILFISVFICLGVIIEVLGGIENNFKYFVFLSFFQLFIFLFIKYFRNYRIYNILCNKPKELEDMLLNNPKSSLEEEFSLNQREYFKIFNNKVLELESIQKEYKTFIDQSIHQMKTPLSVISMISQNNGENEDFKKVLIQVNSLNYYLSQTLNFLRLSDIEKDMQIEKINLRTVVVEVINGLKDFFILNSIYPSVNINENIFVFTDKKQIKNVIYQITTNGIKYSKKNSKLIFDIEINTKYTILNITNEGIGIPSSDIDRIFDIFYTGENGRIYGESSGVGLYITKKILDLLSHNITVKSVLNGKTTFSIYF</sequence>
<evidence type="ECO:0000256" key="5">
    <source>
        <dbReference type="ARBA" id="ARBA00022679"/>
    </source>
</evidence>
<keyword evidence="9" id="KW-0902">Two-component regulatory system</keyword>
<dbReference type="EC" id="2.7.13.3" evidence="3"/>
<dbReference type="Proteomes" id="UP000469523">
    <property type="component" value="Unassembled WGS sequence"/>
</dbReference>
<evidence type="ECO:0000256" key="3">
    <source>
        <dbReference type="ARBA" id="ARBA00012438"/>
    </source>
</evidence>
<comment type="subcellular location">
    <subcellularLocation>
        <location evidence="2">Cell membrane</location>
        <topology evidence="2">Multi-pass membrane protein</topology>
    </subcellularLocation>
</comment>
<dbReference type="PANTHER" id="PTHR45453">
    <property type="entry name" value="PHOSPHATE REGULON SENSOR PROTEIN PHOR"/>
    <property type="match status" value="1"/>
</dbReference>
<evidence type="ECO:0000256" key="7">
    <source>
        <dbReference type="ARBA" id="ARBA00022777"/>
    </source>
</evidence>
<evidence type="ECO:0000256" key="11">
    <source>
        <dbReference type="SAM" id="Phobius"/>
    </source>
</evidence>
<comment type="catalytic activity">
    <reaction evidence="1">
        <text>ATP + protein L-histidine = ADP + protein N-phospho-L-histidine.</text>
        <dbReference type="EC" id="2.7.13.3"/>
    </reaction>
</comment>
<dbReference type="GO" id="GO:0004721">
    <property type="term" value="F:phosphoprotein phosphatase activity"/>
    <property type="evidence" value="ECO:0007669"/>
    <property type="project" value="TreeGrafter"/>
</dbReference>
<dbReference type="AlphaFoldDB" id="A0A6N7XXS7"/>
<reference evidence="13 14" key="1">
    <citation type="submission" date="2019-09" db="EMBL/GenBank/DDBJ databases">
        <title>In-depth cultivation of the pig gut microbiome towards novel bacterial diversity and tailored functional studies.</title>
        <authorList>
            <person name="Wylensek D."/>
            <person name="Hitch T.C.A."/>
            <person name="Clavel T."/>
        </authorList>
    </citation>
    <scope>NUCLEOTIDE SEQUENCE [LARGE SCALE GENOMIC DNA]</scope>
    <source>
        <strain evidence="13 14">WCA3-693-APC-4?</strain>
    </source>
</reference>
<dbReference type="PROSITE" id="PS50109">
    <property type="entry name" value="HIS_KIN"/>
    <property type="match status" value="1"/>
</dbReference>
<dbReference type="EMBL" id="VUNQ01000013">
    <property type="protein sequence ID" value="MSU01295.1"/>
    <property type="molecule type" value="Genomic_DNA"/>
</dbReference>
<dbReference type="GO" id="GO:0016036">
    <property type="term" value="P:cellular response to phosphate starvation"/>
    <property type="evidence" value="ECO:0007669"/>
    <property type="project" value="TreeGrafter"/>
</dbReference>
<dbReference type="Pfam" id="PF02518">
    <property type="entry name" value="HATPase_c"/>
    <property type="match status" value="1"/>
</dbReference>
<evidence type="ECO:0000256" key="1">
    <source>
        <dbReference type="ARBA" id="ARBA00000085"/>
    </source>
</evidence>
<evidence type="ECO:0000256" key="2">
    <source>
        <dbReference type="ARBA" id="ARBA00004651"/>
    </source>
</evidence>
<dbReference type="RefSeq" id="WP_154439709.1">
    <property type="nucleotide sequence ID" value="NZ_JAHLPJ010000001.1"/>
</dbReference>
<evidence type="ECO:0000256" key="6">
    <source>
        <dbReference type="ARBA" id="ARBA00022692"/>
    </source>
</evidence>
<dbReference type="InterPro" id="IPR005467">
    <property type="entry name" value="His_kinase_dom"/>
</dbReference>
<evidence type="ECO:0000256" key="8">
    <source>
        <dbReference type="ARBA" id="ARBA00022989"/>
    </source>
</evidence>
<dbReference type="InterPro" id="IPR050351">
    <property type="entry name" value="BphY/WalK/GraS-like"/>
</dbReference>
<dbReference type="PANTHER" id="PTHR45453:SF2">
    <property type="entry name" value="HISTIDINE KINASE"/>
    <property type="match status" value="1"/>
</dbReference>
<keyword evidence="4" id="KW-1003">Cell membrane</keyword>
<feature type="domain" description="Histidine kinase" evidence="12">
    <location>
        <begin position="119"/>
        <end position="322"/>
    </location>
</feature>
<dbReference type="SUPFAM" id="SSF55874">
    <property type="entry name" value="ATPase domain of HSP90 chaperone/DNA topoisomerase II/histidine kinase"/>
    <property type="match status" value="1"/>
</dbReference>
<evidence type="ECO:0000256" key="10">
    <source>
        <dbReference type="ARBA" id="ARBA00023136"/>
    </source>
</evidence>
<keyword evidence="14" id="KW-1185">Reference proteome</keyword>
<dbReference type="Gene3D" id="3.30.565.10">
    <property type="entry name" value="Histidine kinase-like ATPase, C-terminal domain"/>
    <property type="match status" value="1"/>
</dbReference>
<feature type="transmembrane region" description="Helical" evidence="11">
    <location>
        <begin position="12"/>
        <end position="32"/>
    </location>
</feature>
<evidence type="ECO:0000259" key="12">
    <source>
        <dbReference type="PROSITE" id="PS50109"/>
    </source>
</evidence>
<keyword evidence="5" id="KW-0808">Transferase</keyword>
<organism evidence="13 14">
    <name type="scientific">Tissierella pigra</name>
    <dbReference type="NCBI Taxonomy" id="2607614"/>
    <lineage>
        <taxon>Bacteria</taxon>
        <taxon>Bacillati</taxon>
        <taxon>Bacillota</taxon>
        <taxon>Tissierellia</taxon>
        <taxon>Tissierellales</taxon>
        <taxon>Tissierellaceae</taxon>
        <taxon>Tissierella</taxon>
    </lineage>
</organism>
<protein>
    <recommendedName>
        <fullName evidence="3">histidine kinase</fullName>
        <ecNumber evidence="3">2.7.13.3</ecNumber>
    </recommendedName>
</protein>
<feature type="transmembrane region" description="Helical" evidence="11">
    <location>
        <begin position="38"/>
        <end position="56"/>
    </location>
</feature>
<proteinExistence type="predicted"/>
<evidence type="ECO:0000313" key="13">
    <source>
        <dbReference type="EMBL" id="MSU01295.1"/>
    </source>
</evidence>
<keyword evidence="10 11" id="KW-0472">Membrane</keyword>
<keyword evidence="8 11" id="KW-1133">Transmembrane helix</keyword>
<name>A0A6N7XXS7_9FIRM</name>
<gene>
    <name evidence="13" type="ORF">FYJ83_07435</name>
</gene>
<dbReference type="GO" id="GO:0005886">
    <property type="term" value="C:plasma membrane"/>
    <property type="evidence" value="ECO:0007669"/>
    <property type="project" value="UniProtKB-SubCell"/>
</dbReference>
<accession>A0A6N7XXS7</accession>
<dbReference type="InterPro" id="IPR003594">
    <property type="entry name" value="HATPase_dom"/>
</dbReference>
<comment type="caution">
    <text evidence="13">The sequence shown here is derived from an EMBL/GenBank/DDBJ whole genome shotgun (WGS) entry which is preliminary data.</text>
</comment>
<dbReference type="SMART" id="SM00387">
    <property type="entry name" value="HATPase_c"/>
    <property type="match status" value="1"/>
</dbReference>
<keyword evidence="7 13" id="KW-0418">Kinase</keyword>
<evidence type="ECO:0000313" key="14">
    <source>
        <dbReference type="Proteomes" id="UP000469523"/>
    </source>
</evidence>